<comment type="similarity">
    <text evidence="3">Belongs to the type II topoisomerase GyrB family.</text>
</comment>
<dbReference type="InterPro" id="IPR001241">
    <property type="entry name" value="Topo_IIA"/>
</dbReference>
<dbReference type="CDD" id="cd00822">
    <property type="entry name" value="TopoII_Trans_DNA_gyrase"/>
    <property type="match status" value="1"/>
</dbReference>
<comment type="caution">
    <text evidence="13">The sequence shown here is derived from an EMBL/GenBank/DDBJ whole genome shotgun (WGS) entry which is preliminary data.</text>
</comment>
<dbReference type="Gene3D" id="3.30.230.10">
    <property type="match status" value="1"/>
</dbReference>
<accession>A0ABX2GQE6</accession>
<dbReference type="SUPFAM" id="SSF55874">
    <property type="entry name" value="ATPase domain of HSP90 chaperone/DNA topoisomerase II/histidine kinase"/>
    <property type="match status" value="1"/>
</dbReference>
<dbReference type="EMBL" id="JAAIPF010000027">
    <property type="protein sequence ID" value="NSF74482.1"/>
    <property type="molecule type" value="Genomic_DNA"/>
</dbReference>
<organism evidence="13 14">
    <name type="scientific">Blautia wexlerae</name>
    <dbReference type="NCBI Taxonomy" id="418240"/>
    <lineage>
        <taxon>Bacteria</taxon>
        <taxon>Bacillati</taxon>
        <taxon>Bacillota</taxon>
        <taxon>Clostridia</taxon>
        <taxon>Lachnospirales</taxon>
        <taxon>Lachnospiraceae</taxon>
        <taxon>Blautia</taxon>
    </lineage>
</organism>
<dbReference type="CDD" id="cd16928">
    <property type="entry name" value="HATPase_GyrB-like"/>
    <property type="match status" value="1"/>
</dbReference>
<evidence type="ECO:0000256" key="7">
    <source>
        <dbReference type="ARBA" id="ARBA00022840"/>
    </source>
</evidence>
<dbReference type="SMART" id="SM00387">
    <property type="entry name" value="HATPase_c"/>
    <property type="match status" value="1"/>
</dbReference>
<dbReference type="InterPro" id="IPR013506">
    <property type="entry name" value="Topo_IIA_bsu_dom2"/>
</dbReference>
<keyword evidence="9" id="KW-0799">Topoisomerase</keyword>
<keyword evidence="7" id="KW-0067">ATP-binding</keyword>
<dbReference type="PROSITE" id="PS50880">
    <property type="entry name" value="TOPRIM"/>
    <property type="match status" value="1"/>
</dbReference>
<dbReference type="InterPro" id="IPR002288">
    <property type="entry name" value="DNA_gyrase_B_C"/>
</dbReference>
<sequence length="641" mass="71719">MAKKETYDAGSISVLEGLEAVRKRPGMYIGSVSRKGLNHLIYEIVDNAVDEHLAGYCSLIHVVLEKDGSCTVTDNGRGIPVDMHEKGVSAERLVFTTLHAGGKFDNSAYKTSGGLHGVGSSVVNALSTYLDIKISRDGYIHHDHYERGIPTLELEEGLLPKLGRTRQTGTSINFLPDPEIFEKTRFSATEVKSRLHETAYLNPELTIHFEDKRGAEIEDITYHEPDGIIGFIKDLNQNAEVLHEPVYLKGESDGIQVEAAFQFTNEFRENVLGFCNNIYNAEGGTHLTGFKTTFTTVMNTYAREIGVLKDKDPNFTGADIRNGMTAVVSIKHPEPRFEGQTKTKLDNQDASRATGKVVGEQMVLYFDRNLETLKTILSCAEKAAKIRKTEERAKTNLLTKQKYSFDSNGKLANCEKKDPSQCEIFIVEGDSAGGSAKTARNRNYQAILPIRGKILNVEKATIDKVLANAEIKTMINAFGCGFSEGYGNDFDITKLRYDKIVIMADADVDGAHISTLLLTLFYRFMPDLITEGHVYIAMPPLYKVMPKKGQEEYLYDDKALERYRRAHKPGSFTLQRYKGLGEMDAEQLWETTLNPETRMMKRVEIEDARLASSVTEVLMGSDVPPRKKFIYEHAQDAELDI</sequence>
<reference evidence="13 14" key="1">
    <citation type="journal article" date="2020" name="Cell Host Microbe">
        <title>Functional and Genomic Variation between Human-Derived Isolates of Lachnospiraceae Reveals Inter- and Intra-Species Diversity.</title>
        <authorList>
            <person name="Sorbara M.T."/>
            <person name="Littmann E.R."/>
            <person name="Fontana E."/>
            <person name="Moody T.U."/>
            <person name="Kohout C.E."/>
            <person name="Gjonbalaj M."/>
            <person name="Eaton V."/>
            <person name="Seok R."/>
            <person name="Leiner I.M."/>
            <person name="Pamer E.G."/>
        </authorList>
    </citation>
    <scope>NUCLEOTIDE SEQUENCE [LARGE SCALE GENOMIC DNA]</scope>
    <source>
        <strain evidence="13 14">MSK.20.11</strain>
    </source>
</reference>
<evidence type="ECO:0000259" key="12">
    <source>
        <dbReference type="PROSITE" id="PS50880"/>
    </source>
</evidence>
<dbReference type="InterPro" id="IPR000565">
    <property type="entry name" value="Topo_IIA_B"/>
</dbReference>
<dbReference type="Gene3D" id="3.40.50.670">
    <property type="match status" value="1"/>
</dbReference>
<dbReference type="InterPro" id="IPR034160">
    <property type="entry name" value="TOPRIM_GyrB"/>
</dbReference>
<evidence type="ECO:0000256" key="1">
    <source>
        <dbReference type="ARBA" id="ARBA00000185"/>
    </source>
</evidence>
<dbReference type="InterPro" id="IPR013760">
    <property type="entry name" value="Topo_IIA-like_dom_sf"/>
</dbReference>
<dbReference type="PRINTS" id="PR01159">
    <property type="entry name" value="DNAGYRASEB"/>
</dbReference>
<evidence type="ECO:0000256" key="9">
    <source>
        <dbReference type="ARBA" id="ARBA00023029"/>
    </source>
</evidence>
<name>A0ABX2GQE6_9FIRM</name>
<dbReference type="SMART" id="SM00433">
    <property type="entry name" value="TOP2c"/>
    <property type="match status" value="1"/>
</dbReference>
<proteinExistence type="inferred from homology"/>
<dbReference type="Pfam" id="PF01751">
    <property type="entry name" value="Toprim"/>
    <property type="match status" value="1"/>
</dbReference>
<dbReference type="Proteomes" id="UP000822152">
    <property type="component" value="Unassembled WGS sequence"/>
</dbReference>
<dbReference type="InterPro" id="IPR036890">
    <property type="entry name" value="HATPase_C_sf"/>
</dbReference>
<dbReference type="InterPro" id="IPR018522">
    <property type="entry name" value="TopoIIA_CS"/>
</dbReference>
<evidence type="ECO:0000256" key="11">
    <source>
        <dbReference type="ARBA" id="ARBA00023235"/>
    </source>
</evidence>
<dbReference type="RefSeq" id="WP_173743854.1">
    <property type="nucleotide sequence ID" value="NZ_JAAIPF010000027.1"/>
</dbReference>
<dbReference type="EC" id="5.6.2.2" evidence="4"/>
<keyword evidence="10" id="KW-0238">DNA-binding</keyword>
<dbReference type="Pfam" id="PF00204">
    <property type="entry name" value="DNA_gyraseB"/>
    <property type="match status" value="1"/>
</dbReference>
<dbReference type="PANTHER" id="PTHR45866">
    <property type="entry name" value="DNA GYRASE/TOPOISOMERASE SUBUNIT B"/>
    <property type="match status" value="1"/>
</dbReference>
<evidence type="ECO:0000256" key="3">
    <source>
        <dbReference type="ARBA" id="ARBA00010708"/>
    </source>
</evidence>
<dbReference type="PROSITE" id="PS00177">
    <property type="entry name" value="TOPOISOMERASE_II"/>
    <property type="match status" value="1"/>
</dbReference>
<evidence type="ECO:0000313" key="14">
    <source>
        <dbReference type="Proteomes" id="UP000822152"/>
    </source>
</evidence>
<comment type="cofactor">
    <cofactor evidence="2">
        <name>Mg(2+)</name>
        <dbReference type="ChEBI" id="CHEBI:18420"/>
    </cofactor>
</comment>
<dbReference type="InterPro" id="IPR003594">
    <property type="entry name" value="HATPase_dom"/>
</dbReference>
<evidence type="ECO:0000313" key="13">
    <source>
        <dbReference type="EMBL" id="NSF74482.1"/>
    </source>
</evidence>
<evidence type="ECO:0000256" key="5">
    <source>
        <dbReference type="ARBA" id="ARBA00022723"/>
    </source>
</evidence>
<dbReference type="SUPFAM" id="SSF56719">
    <property type="entry name" value="Type II DNA topoisomerase"/>
    <property type="match status" value="1"/>
</dbReference>
<evidence type="ECO:0000256" key="2">
    <source>
        <dbReference type="ARBA" id="ARBA00001946"/>
    </source>
</evidence>
<dbReference type="InterPro" id="IPR006171">
    <property type="entry name" value="TOPRIM_dom"/>
</dbReference>
<keyword evidence="6" id="KW-0547">Nucleotide-binding</keyword>
<dbReference type="NCBIfam" id="NF004189">
    <property type="entry name" value="PRK05644.1"/>
    <property type="match status" value="1"/>
</dbReference>
<dbReference type="PANTHER" id="PTHR45866:SF1">
    <property type="entry name" value="DNA GYRASE SUBUNIT B, MITOCHONDRIAL"/>
    <property type="match status" value="1"/>
</dbReference>
<dbReference type="InterPro" id="IPR013759">
    <property type="entry name" value="Topo_IIA_B_C"/>
</dbReference>
<keyword evidence="8" id="KW-0460">Magnesium</keyword>
<protein>
    <recommendedName>
        <fullName evidence="4">DNA topoisomerase (ATP-hydrolyzing)</fullName>
        <ecNumber evidence="4">5.6.2.2</ecNumber>
    </recommendedName>
</protein>
<keyword evidence="11" id="KW-0413">Isomerase</keyword>
<dbReference type="Pfam" id="PF02518">
    <property type="entry name" value="HATPase_c"/>
    <property type="match status" value="1"/>
</dbReference>
<dbReference type="CDD" id="cd03366">
    <property type="entry name" value="TOPRIM_TopoIIA_GyrB"/>
    <property type="match status" value="1"/>
</dbReference>
<gene>
    <name evidence="13" type="ORF">G4952_11810</name>
</gene>
<dbReference type="Gene3D" id="3.30.565.10">
    <property type="entry name" value="Histidine kinase-like ATPase, C-terminal domain"/>
    <property type="match status" value="1"/>
</dbReference>
<evidence type="ECO:0000256" key="10">
    <source>
        <dbReference type="ARBA" id="ARBA00023125"/>
    </source>
</evidence>
<dbReference type="PRINTS" id="PR00418">
    <property type="entry name" value="TPI2FAMILY"/>
</dbReference>
<dbReference type="SUPFAM" id="SSF54211">
    <property type="entry name" value="Ribosomal protein S5 domain 2-like"/>
    <property type="match status" value="1"/>
</dbReference>
<keyword evidence="14" id="KW-1185">Reference proteome</keyword>
<dbReference type="InterPro" id="IPR014721">
    <property type="entry name" value="Ribsml_uS5_D2-typ_fold_subgr"/>
</dbReference>
<evidence type="ECO:0000256" key="8">
    <source>
        <dbReference type="ARBA" id="ARBA00022842"/>
    </source>
</evidence>
<keyword evidence="5" id="KW-0479">Metal-binding</keyword>
<dbReference type="Pfam" id="PF00986">
    <property type="entry name" value="DNA_gyraseB_C"/>
    <property type="match status" value="1"/>
</dbReference>
<feature type="domain" description="Toprim" evidence="12">
    <location>
        <begin position="422"/>
        <end position="540"/>
    </location>
</feature>
<evidence type="ECO:0000256" key="6">
    <source>
        <dbReference type="ARBA" id="ARBA00022741"/>
    </source>
</evidence>
<evidence type="ECO:0000256" key="4">
    <source>
        <dbReference type="ARBA" id="ARBA00012895"/>
    </source>
</evidence>
<comment type="catalytic activity">
    <reaction evidence="1">
        <text>ATP-dependent breakage, passage and rejoining of double-stranded DNA.</text>
        <dbReference type="EC" id="5.6.2.2"/>
    </reaction>
</comment>
<dbReference type="InterPro" id="IPR020568">
    <property type="entry name" value="Ribosomal_Su5_D2-typ_SF"/>
</dbReference>